<name>A0A7V1PTA6_CALAY</name>
<protein>
    <submittedName>
        <fullName evidence="2">Excinuclease ABC subunit C</fullName>
    </submittedName>
</protein>
<sequence length="198" mass="22687">DPVAAMVCFVDGKPRKSEYRVFHIRVKETPDDFAMLREAVQRRYSRLLKENKPLPDLIVIDGGKGQLSGVVRVLRELGLEKQPVIGLAKRLEEVFFPGVSEAQMLPRTSSSLKLIQQLRDEAHRFGVMHHRKRRKKRTLVSEIDRIEGIGPRRHSQLLKRFGSVKKIREADVEQLIRVGGLPQKIALNVYNHFHGTGK</sequence>
<dbReference type="EMBL" id="DRLD01000050">
    <property type="protein sequence ID" value="HED09403.1"/>
    <property type="molecule type" value="Genomic_DNA"/>
</dbReference>
<dbReference type="SUPFAM" id="SSF47781">
    <property type="entry name" value="RuvA domain 2-like"/>
    <property type="match status" value="1"/>
</dbReference>
<dbReference type="GO" id="GO:0009381">
    <property type="term" value="F:excinuclease ABC activity"/>
    <property type="evidence" value="ECO:0007669"/>
    <property type="project" value="InterPro"/>
</dbReference>
<organism evidence="2">
    <name type="scientific">Caldithrix abyssi</name>
    <dbReference type="NCBI Taxonomy" id="187145"/>
    <lineage>
        <taxon>Bacteria</taxon>
        <taxon>Pseudomonadati</taxon>
        <taxon>Calditrichota</taxon>
        <taxon>Calditrichia</taxon>
        <taxon>Calditrichales</taxon>
        <taxon>Calditrichaceae</taxon>
        <taxon>Caldithrix</taxon>
    </lineage>
</organism>
<dbReference type="InterPro" id="IPR038476">
    <property type="entry name" value="UvrC_RNase_H_dom_sf"/>
</dbReference>
<dbReference type="InterPro" id="IPR010994">
    <property type="entry name" value="RuvA_2-like"/>
</dbReference>
<dbReference type="InterPro" id="IPR050066">
    <property type="entry name" value="UvrABC_protein_C"/>
</dbReference>
<dbReference type="Proteomes" id="UP000886005">
    <property type="component" value="Unassembled WGS sequence"/>
</dbReference>
<comment type="caution">
    <text evidence="2">The sequence shown here is derived from an EMBL/GenBank/DDBJ whole genome shotgun (WGS) entry which is preliminary data.</text>
</comment>
<dbReference type="PROSITE" id="PS50165">
    <property type="entry name" value="UVRC"/>
    <property type="match status" value="1"/>
</dbReference>
<evidence type="ECO:0000259" key="1">
    <source>
        <dbReference type="PROSITE" id="PS50165"/>
    </source>
</evidence>
<dbReference type="PANTHER" id="PTHR30562">
    <property type="entry name" value="UVRC/OXIDOREDUCTASE"/>
    <property type="match status" value="1"/>
</dbReference>
<proteinExistence type="predicted"/>
<evidence type="ECO:0000313" key="2">
    <source>
        <dbReference type="EMBL" id="HED09403.1"/>
    </source>
</evidence>
<feature type="domain" description="UvrC family homology region profile" evidence="1">
    <location>
        <begin position="1"/>
        <end position="74"/>
    </location>
</feature>
<gene>
    <name evidence="2" type="ORF">ENJ10_01820</name>
</gene>
<dbReference type="PANTHER" id="PTHR30562:SF1">
    <property type="entry name" value="UVRABC SYSTEM PROTEIN C"/>
    <property type="match status" value="1"/>
</dbReference>
<dbReference type="Gene3D" id="3.30.420.340">
    <property type="entry name" value="UvrC, RNAse H endonuclease domain"/>
    <property type="match status" value="1"/>
</dbReference>
<dbReference type="GO" id="GO:0006974">
    <property type="term" value="P:DNA damage response"/>
    <property type="evidence" value="ECO:0007669"/>
    <property type="project" value="TreeGrafter"/>
</dbReference>
<dbReference type="Pfam" id="PF08459">
    <property type="entry name" value="UvrC_RNaseH_dom"/>
    <property type="match status" value="1"/>
</dbReference>
<reference evidence="2" key="1">
    <citation type="journal article" date="2020" name="mSystems">
        <title>Genome- and Community-Level Interaction Insights into Carbon Utilization and Element Cycling Functions of Hydrothermarchaeota in Hydrothermal Sediment.</title>
        <authorList>
            <person name="Zhou Z."/>
            <person name="Liu Y."/>
            <person name="Xu W."/>
            <person name="Pan J."/>
            <person name="Luo Z.H."/>
            <person name="Li M."/>
        </authorList>
    </citation>
    <scope>NUCLEOTIDE SEQUENCE [LARGE SCALE GENOMIC DNA]</scope>
    <source>
        <strain evidence="2">HyVt-456</strain>
    </source>
</reference>
<dbReference type="Pfam" id="PF14520">
    <property type="entry name" value="HHH_5"/>
    <property type="match status" value="1"/>
</dbReference>
<dbReference type="GO" id="GO:0009380">
    <property type="term" value="C:excinuclease repair complex"/>
    <property type="evidence" value="ECO:0007669"/>
    <property type="project" value="TreeGrafter"/>
</dbReference>
<accession>A0A7V1PTA6</accession>
<dbReference type="Gene3D" id="1.10.150.20">
    <property type="entry name" value="5' to 3' exonuclease, C-terminal subdomain"/>
    <property type="match status" value="1"/>
</dbReference>
<feature type="non-terminal residue" evidence="2">
    <location>
        <position position="1"/>
    </location>
</feature>
<dbReference type="AlphaFoldDB" id="A0A7V1PTA6"/>
<dbReference type="InterPro" id="IPR001162">
    <property type="entry name" value="UvrC_RNase_H_dom"/>
</dbReference>